<dbReference type="PANTHER" id="PTHR22929">
    <property type="entry name" value="RNA POLYMERASE III TRANSCRIPTION INITIATION FACTOR B"/>
    <property type="match status" value="1"/>
</dbReference>
<name>A0A0X3Q5F3_SCHSO</name>
<dbReference type="InterPro" id="IPR039467">
    <property type="entry name" value="TFIIIB_B''_Myb"/>
</dbReference>
<gene>
    <name evidence="3" type="ORF">TR113486</name>
</gene>
<dbReference type="GO" id="GO:0001156">
    <property type="term" value="F:TFIIIC-class transcription factor complex binding"/>
    <property type="evidence" value="ECO:0007669"/>
    <property type="project" value="TreeGrafter"/>
</dbReference>
<dbReference type="Pfam" id="PF15963">
    <property type="entry name" value="Myb_DNA-bind_7"/>
    <property type="match status" value="1"/>
</dbReference>
<feature type="region of interest" description="Disordered" evidence="1">
    <location>
        <begin position="161"/>
        <end position="196"/>
    </location>
</feature>
<dbReference type="GO" id="GO:0070898">
    <property type="term" value="P:RNA polymerase III preinitiation complex assembly"/>
    <property type="evidence" value="ECO:0007669"/>
    <property type="project" value="TreeGrafter"/>
</dbReference>
<dbReference type="PANTHER" id="PTHR22929:SF0">
    <property type="entry name" value="TRANSCRIPTION FACTOR TFIIIB COMPONENT B'' HOMOLOG"/>
    <property type="match status" value="1"/>
</dbReference>
<dbReference type="SUPFAM" id="SSF46689">
    <property type="entry name" value="Homeodomain-like"/>
    <property type="match status" value="1"/>
</dbReference>
<evidence type="ECO:0000313" key="3">
    <source>
        <dbReference type="EMBL" id="JAP57477.1"/>
    </source>
</evidence>
<evidence type="ECO:0000256" key="1">
    <source>
        <dbReference type="SAM" id="MobiDB-lite"/>
    </source>
</evidence>
<dbReference type="InterPro" id="IPR009057">
    <property type="entry name" value="Homeodomain-like_sf"/>
</dbReference>
<feature type="compositionally biased region" description="Polar residues" evidence="1">
    <location>
        <begin position="421"/>
        <end position="438"/>
    </location>
</feature>
<protein>
    <recommendedName>
        <fullName evidence="2">Transcription factor TFIIIB component B'' Myb domain-containing protein</fullName>
    </recommendedName>
</protein>
<organism evidence="3">
    <name type="scientific">Schistocephalus solidus</name>
    <name type="common">Tapeworm</name>
    <dbReference type="NCBI Taxonomy" id="70667"/>
    <lineage>
        <taxon>Eukaryota</taxon>
        <taxon>Metazoa</taxon>
        <taxon>Spiralia</taxon>
        <taxon>Lophotrochozoa</taxon>
        <taxon>Platyhelminthes</taxon>
        <taxon>Cestoda</taxon>
        <taxon>Eucestoda</taxon>
        <taxon>Diphyllobothriidea</taxon>
        <taxon>Diphyllobothriidae</taxon>
        <taxon>Schistocephalus</taxon>
    </lineage>
</organism>
<dbReference type="GO" id="GO:0000126">
    <property type="term" value="C:transcription factor TFIIIB complex"/>
    <property type="evidence" value="ECO:0007669"/>
    <property type="project" value="TreeGrafter"/>
</dbReference>
<dbReference type="AlphaFoldDB" id="A0A0X3Q5F3"/>
<feature type="region of interest" description="Disordered" evidence="1">
    <location>
        <begin position="116"/>
        <end position="144"/>
    </location>
</feature>
<accession>A0A0X3Q5F3</accession>
<proteinExistence type="predicted"/>
<feature type="region of interest" description="Disordered" evidence="1">
    <location>
        <begin position="404"/>
        <end position="438"/>
    </location>
</feature>
<reference evidence="3" key="1">
    <citation type="submission" date="2016-01" db="EMBL/GenBank/DDBJ databases">
        <title>Reference transcriptome for the parasite Schistocephalus solidus: insights into the molecular evolution of parasitism.</title>
        <authorList>
            <person name="Hebert F.O."/>
            <person name="Grambauer S."/>
            <person name="Barber I."/>
            <person name="Landry C.R."/>
            <person name="Aubin-Horth N."/>
        </authorList>
    </citation>
    <scope>NUCLEOTIDE SEQUENCE</scope>
</reference>
<sequence length="505" mass="56632">MPKIFKPRIGGLASQKIVKHDDNSEKSNIAAPVLSTAQTEVKSPVDQTLRSSSQVDEVKPSEKLFFPLCLIFRSGLSDDNQIPTEEPMANVDIDDTVSEISITYQSDPLFPIDLFETKRPTLPKPRQKRLDLENPPPPIDQPLNRSTVTMRSLLNWVPVNKPPPKIRDLKPSSPPALLEEPEPDKKPTTQTPVDDVVGFDSKDLKGVTLDPFAPQVRIDADGNIVLDETSLEVQRPDPLQGQARRHVAEETGIYFTSYSSFRRPRPGRGSRWNSRENTRFYRALSTIGTDFYCMTKLFPKRTRSQLLKKYKQEERLHPHLVNEALKNKRNYDVTCFYNSSDEEPYDELMKDLLESKRKINRLTKDKVKKVEKREKLTPEERAARVSNIIDAVLADTNVKNGVSLSPPAGAASSSHSAPSGTETSGFETASSSDRSANQQTMLSRMIDDIGSCGIEPQKEPSESTYTQYKNVVINVTPLKPSSVSFANPLELIDSRPSDSFLQPNP</sequence>
<dbReference type="EMBL" id="GEEE01005748">
    <property type="protein sequence ID" value="JAP57477.1"/>
    <property type="molecule type" value="Transcribed_RNA"/>
</dbReference>
<feature type="compositionally biased region" description="Low complexity" evidence="1">
    <location>
        <begin position="404"/>
        <end position="420"/>
    </location>
</feature>
<feature type="domain" description="Transcription factor TFIIIB component B'' Myb" evidence="2">
    <location>
        <begin position="268"/>
        <end position="341"/>
    </location>
</feature>
<evidence type="ECO:0000259" key="2">
    <source>
        <dbReference type="Pfam" id="PF15963"/>
    </source>
</evidence>